<dbReference type="CDD" id="cd01948">
    <property type="entry name" value="EAL"/>
    <property type="match status" value="1"/>
</dbReference>
<dbReference type="InterPro" id="IPR043128">
    <property type="entry name" value="Rev_trsase/Diguanyl_cyclase"/>
</dbReference>
<dbReference type="CDD" id="cd12913">
    <property type="entry name" value="PDC1_MCP_like"/>
    <property type="match status" value="1"/>
</dbReference>
<dbReference type="OrthoDB" id="9805474at2"/>
<dbReference type="Pfam" id="PF00563">
    <property type="entry name" value="EAL"/>
    <property type="match status" value="1"/>
</dbReference>
<keyword evidence="4 6" id="KW-1133">Transmembrane helix</keyword>
<dbReference type="NCBIfam" id="TIGR00254">
    <property type="entry name" value="GGDEF"/>
    <property type="match status" value="1"/>
</dbReference>
<dbReference type="Pfam" id="PF08448">
    <property type="entry name" value="PAS_4"/>
    <property type="match status" value="1"/>
</dbReference>
<dbReference type="SUPFAM" id="SSF141868">
    <property type="entry name" value="EAL domain-like"/>
    <property type="match status" value="1"/>
</dbReference>
<dbReference type="Proteomes" id="UP000199820">
    <property type="component" value="Unassembled WGS sequence"/>
</dbReference>
<dbReference type="PROSITE" id="PS50887">
    <property type="entry name" value="GGDEF"/>
    <property type="match status" value="1"/>
</dbReference>
<dbReference type="InterPro" id="IPR001633">
    <property type="entry name" value="EAL_dom"/>
</dbReference>
<evidence type="ECO:0000256" key="2">
    <source>
        <dbReference type="ARBA" id="ARBA00022475"/>
    </source>
</evidence>
<dbReference type="InterPro" id="IPR035919">
    <property type="entry name" value="EAL_sf"/>
</dbReference>
<evidence type="ECO:0000256" key="6">
    <source>
        <dbReference type="SAM" id="Phobius"/>
    </source>
</evidence>
<dbReference type="InterPro" id="IPR035965">
    <property type="entry name" value="PAS-like_dom_sf"/>
</dbReference>
<name>A0A1I0A5N8_9FIRM</name>
<dbReference type="InterPro" id="IPR050706">
    <property type="entry name" value="Cyclic-di-GMP_PDE-like"/>
</dbReference>
<feature type="domain" description="EAL" evidence="7">
    <location>
        <begin position="566"/>
        <end position="820"/>
    </location>
</feature>
<keyword evidence="11" id="KW-1185">Reference proteome</keyword>
<feature type="domain" description="GGDEF" evidence="9">
    <location>
        <begin position="433"/>
        <end position="557"/>
    </location>
</feature>
<dbReference type="Gene3D" id="3.30.70.270">
    <property type="match status" value="1"/>
</dbReference>
<dbReference type="SUPFAM" id="SSF55073">
    <property type="entry name" value="Nucleotide cyclase"/>
    <property type="match status" value="1"/>
</dbReference>
<dbReference type="PANTHER" id="PTHR33121">
    <property type="entry name" value="CYCLIC DI-GMP PHOSPHODIESTERASE PDEF"/>
    <property type="match status" value="1"/>
</dbReference>
<dbReference type="PROSITE" id="PS50885">
    <property type="entry name" value="HAMP"/>
    <property type="match status" value="1"/>
</dbReference>
<dbReference type="SUPFAM" id="SSF55785">
    <property type="entry name" value="PYP-like sensor domain (PAS domain)"/>
    <property type="match status" value="1"/>
</dbReference>
<evidence type="ECO:0000259" key="9">
    <source>
        <dbReference type="PROSITE" id="PS50887"/>
    </source>
</evidence>
<dbReference type="PANTHER" id="PTHR33121:SF79">
    <property type="entry name" value="CYCLIC DI-GMP PHOSPHODIESTERASE PDED-RELATED"/>
    <property type="match status" value="1"/>
</dbReference>
<dbReference type="Gene3D" id="3.30.450.20">
    <property type="entry name" value="PAS domain"/>
    <property type="match status" value="2"/>
</dbReference>
<protein>
    <submittedName>
        <fullName evidence="10">Diguanylate cyclase (GGDEF) domain-containing protein</fullName>
    </submittedName>
</protein>
<keyword evidence="3 6" id="KW-0812">Transmembrane</keyword>
<dbReference type="SUPFAM" id="SSF158472">
    <property type="entry name" value="HAMP domain-like"/>
    <property type="match status" value="1"/>
</dbReference>
<evidence type="ECO:0000256" key="4">
    <source>
        <dbReference type="ARBA" id="ARBA00022989"/>
    </source>
</evidence>
<dbReference type="Pfam" id="PF00990">
    <property type="entry name" value="GGDEF"/>
    <property type="match status" value="1"/>
</dbReference>
<dbReference type="InterPro" id="IPR033479">
    <property type="entry name" value="dCache_1"/>
</dbReference>
<keyword evidence="2" id="KW-1003">Cell membrane</keyword>
<evidence type="ECO:0000256" key="3">
    <source>
        <dbReference type="ARBA" id="ARBA00022692"/>
    </source>
</evidence>
<dbReference type="GO" id="GO:0007165">
    <property type="term" value="P:signal transduction"/>
    <property type="evidence" value="ECO:0007669"/>
    <property type="project" value="InterPro"/>
</dbReference>
<evidence type="ECO:0000259" key="7">
    <source>
        <dbReference type="PROSITE" id="PS50883"/>
    </source>
</evidence>
<dbReference type="Gene3D" id="6.10.340.10">
    <property type="match status" value="1"/>
</dbReference>
<organism evidence="10 11">
    <name type="scientific">[Clostridium] aminophilum</name>
    <dbReference type="NCBI Taxonomy" id="1526"/>
    <lineage>
        <taxon>Bacteria</taxon>
        <taxon>Bacillati</taxon>
        <taxon>Bacillota</taxon>
        <taxon>Clostridia</taxon>
        <taxon>Lachnospirales</taxon>
        <taxon>Lachnospiraceae</taxon>
    </lineage>
</organism>
<dbReference type="SMART" id="SM00052">
    <property type="entry name" value="EAL"/>
    <property type="match status" value="1"/>
</dbReference>
<dbReference type="SMART" id="SM00267">
    <property type="entry name" value="GGDEF"/>
    <property type="match status" value="1"/>
</dbReference>
<evidence type="ECO:0000256" key="1">
    <source>
        <dbReference type="ARBA" id="ARBA00004651"/>
    </source>
</evidence>
<evidence type="ECO:0000256" key="5">
    <source>
        <dbReference type="ARBA" id="ARBA00023136"/>
    </source>
</evidence>
<dbReference type="RefSeq" id="WP_074647757.1">
    <property type="nucleotide sequence ID" value="NZ_FOIL01000001.1"/>
</dbReference>
<dbReference type="eggNOG" id="COG2200">
    <property type="taxonomic scope" value="Bacteria"/>
</dbReference>
<feature type="domain" description="HAMP" evidence="8">
    <location>
        <begin position="345"/>
        <end position="397"/>
    </location>
</feature>
<dbReference type="CDD" id="cd12912">
    <property type="entry name" value="PDC2_MCP_like"/>
    <property type="match status" value="1"/>
</dbReference>
<keyword evidence="5 6" id="KW-0472">Membrane</keyword>
<dbReference type="Pfam" id="PF02743">
    <property type="entry name" value="dCache_1"/>
    <property type="match status" value="1"/>
</dbReference>
<feature type="transmembrane region" description="Helical" evidence="6">
    <location>
        <begin position="325"/>
        <end position="348"/>
    </location>
</feature>
<sequence length="1127" mass="127196">MRSIRFTITVSTVLIILTSTMAVLGASYLIGHNETDQNSVRMMNLINEDREKTLEKYFGSIEQSAEIMANVAIEDLDSVFLTESGAVRTGTSEQTPEQKTALDEYLHAYCGRLQDLFSGVADNTQGIISYFYCINPEFSSSERGFYYKKIGKTGLIEQTPLDVVNLEPEEYLDATWYEAAVSMGRPGWVGPYVFEDQWVYSYFVPIYKAGTFIGLIGMDISCDTLVDQLKDVRIYKTGYVCLLAANGRVVYHPDFPIGTGKDEMQFGVDEQLLQGKNSGNALIRCTVNNESRQMSYSTLANGMTLFCIVPTNEINAPWIRLVRDIAMIAILIIGVFAVLVSFLMGAIMHPLKQLTDASQRLADADYTVDLNYEGRDEIGALTGAFKRMRDQIRQYIENLNHQILYDRMTDLPNMRHFFTLALQEKEKMQAEGLEVVMVYIDIIGIRHYNRQYGFKTGDKMIMNLAKILARHFGAQRICRFGGDHFTAVADEDRVDEILKAVLRDCETAIDGKRMSIRVGIYPNRLENVDVSIACDRAKFACDLNRGEMSSSIAYYDETMRKQGEMNVHIIQNLDRALKEGWVKVYYQPIVRAADGKVCDEEALARWIDPQFGFLSPGVFIPALEEAKLIYKLDLYVVEQVLKKMKEQERLGIYLVPQSINLSRMDFESCDIVEEICRRVDEAGVDHSMITVEITESIIGSNFEFMKEQIARFRKLGFPVWMDDFGSGYSSLDGLNQIPFDLIKFNMRFMERFDEGDEGKIILTELVNMAMSLKIETVCEGVEKAEQVDFLREIGCTRIQGFYYGRPVPFEEIAASKGKEGALEYENPEEAGYYASISRINLYDFSALSNEADSSLAHYFNTLPMCIMEVSGTRLWYSRCNQSYRDFLKRTMNVDYSTEEIDIMDSDAESGTLFLRGVMQCARDGKRAVIDEYVGSETVVHTMIRRIAVNPVTNTTAVAVAVLAVSTETADGADAGQKAGGSADTPRYMAHGLSTTSELKDTIISLLDNMPCLTFTKLAKTGVYIACNQAFAEYAHKDSPAGVIGLTDSLIFDEKTASHFMEDDKKALSMNEPYVFIEDVLDAAGNRRCFQTTKLKYYNFNSQLCILGMCQDVTDIVRVRRENAEEKA</sequence>
<dbReference type="InterPro" id="IPR003660">
    <property type="entry name" value="HAMP_dom"/>
</dbReference>
<dbReference type="CDD" id="cd06225">
    <property type="entry name" value="HAMP"/>
    <property type="match status" value="1"/>
</dbReference>
<proteinExistence type="predicted"/>
<dbReference type="GO" id="GO:0005886">
    <property type="term" value="C:plasma membrane"/>
    <property type="evidence" value="ECO:0007669"/>
    <property type="project" value="UniProtKB-SubCell"/>
</dbReference>
<dbReference type="AlphaFoldDB" id="A0A1I0A5N8"/>
<dbReference type="SMART" id="SM00304">
    <property type="entry name" value="HAMP"/>
    <property type="match status" value="1"/>
</dbReference>
<gene>
    <name evidence="10" type="ORF">SAMN04487771_1001101</name>
</gene>
<dbReference type="PROSITE" id="PS50883">
    <property type="entry name" value="EAL"/>
    <property type="match status" value="1"/>
</dbReference>
<dbReference type="EMBL" id="FOIL01000001">
    <property type="protein sequence ID" value="SES89487.1"/>
    <property type="molecule type" value="Genomic_DNA"/>
</dbReference>
<dbReference type="Gene3D" id="3.20.20.450">
    <property type="entry name" value="EAL domain"/>
    <property type="match status" value="1"/>
</dbReference>
<comment type="subcellular location">
    <subcellularLocation>
        <location evidence="1">Cell membrane</location>
        <topology evidence="1">Multi-pass membrane protein</topology>
    </subcellularLocation>
</comment>
<reference evidence="10 11" key="1">
    <citation type="submission" date="2016-10" db="EMBL/GenBank/DDBJ databases">
        <authorList>
            <person name="de Groot N.N."/>
        </authorList>
    </citation>
    <scope>NUCLEOTIDE SEQUENCE [LARGE SCALE GENOMIC DNA]</scope>
    <source>
        <strain evidence="10 11">KH1P1</strain>
    </source>
</reference>
<evidence type="ECO:0000259" key="8">
    <source>
        <dbReference type="PROSITE" id="PS50885"/>
    </source>
</evidence>
<accession>A0A1I0A5N8</accession>
<dbReference type="InterPro" id="IPR013656">
    <property type="entry name" value="PAS_4"/>
</dbReference>
<dbReference type="eggNOG" id="COG2199">
    <property type="taxonomic scope" value="Bacteria"/>
</dbReference>
<dbReference type="GO" id="GO:0071111">
    <property type="term" value="F:cyclic-guanylate-specific phosphodiesterase activity"/>
    <property type="evidence" value="ECO:0007669"/>
    <property type="project" value="InterPro"/>
</dbReference>
<dbReference type="CDD" id="cd01949">
    <property type="entry name" value="GGDEF"/>
    <property type="match status" value="1"/>
</dbReference>
<evidence type="ECO:0000313" key="11">
    <source>
        <dbReference type="Proteomes" id="UP000199820"/>
    </source>
</evidence>
<evidence type="ECO:0000313" key="10">
    <source>
        <dbReference type="EMBL" id="SES89487.1"/>
    </source>
</evidence>
<dbReference type="Pfam" id="PF00672">
    <property type="entry name" value="HAMP"/>
    <property type="match status" value="1"/>
</dbReference>
<dbReference type="InterPro" id="IPR000160">
    <property type="entry name" value="GGDEF_dom"/>
</dbReference>
<dbReference type="InterPro" id="IPR029787">
    <property type="entry name" value="Nucleotide_cyclase"/>
</dbReference>
<dbReference type="STRING" id="1526.SAMN02910262_00099"/>